<reference evidence="1" key="1">
    <citation type="submission" date="2007-07" db="EMBL/GenBank/DDBJ databases">
        <title>PCAP assembly of the Caenorhabditis remanei genome.</title>
        <authorList>
            <consortium name="The Caenorhabditis remanei Sequencing Consortium"/>
            <person name="Wilson R.K."/>
        </authorList>
    </citation>
    <scope>NUCLEOTIDE SEQUENCE [LARGE SCALE GENOMIC DNA]</scope>
    <source>
        <strain evidence="1">PB4641</strain>
    </source>
</reference>
<organism evidence="2">
    <name type="scientific">Caenorhabditis remanei</name>
    <name type="common">Caenorhabditis vulgaris</name>
    <dbReference type="NCBI Taxonomy" id="31234"/>
    <lineage>
        <taxon>Eukaryota</taxon>
        <taxon>Metazoa</taxon>
        <taxon>Ecdysozoa</taxon>
        <taxon>Nematoda</taxon>
        <taxon>Chromadorea</taxon>
        <taxon>Rhabditida</taxon>
        <taxon>Rhabditina</taxon>
        <taxon>Rhabditomorpha</taxon>
        <taxon>Rhabditoidea</taxon>
        <taxon>Rhabditidae</taxon>
        <taxon>Peloderinae</taxon>
        <taxon>Caenorhabditis</taxon>
    </lineage>
</organism>
<dbReference type="HOGENOM" id="CLU_058690_0_0_1"/>
<evidence type="ECO:0000313" key="2">
    <source>
        <dbReference type="Proteomes" id="UP000008281"/>
    </source>
</evidence>
<protein>
    <submittedName>
        <fullName evidence="1">Uncharacterized protein</fullName>
    </submittedName>
</protein>
<proteinExistence type="predicted"/>
<dbReference type="OrthoDB" id="5908726at2759"/>
<sequence length="304" mass="35603">MNLMLGFQNVSERSFVFTEGFHDFVKNFVNTLTHLPVPLFFIGLYILKIYRKQTAHFSPFLSFHISMYASVIINTHTIFINPDVSGVQSLISIPFFYFNYIILSLIFFDLFVVVFQVTNVYSKTCDIHMSGRNIKCVLIVILIVFRLLIFGAVFVLSILDCKIRFDFMNASIHLINIILLISLIIQWKTSGIHPKDSYIFMNSIVMMLLITILEVITIFKHFLEYKFDLPISFDKFVYNIYYFPYLWIISVYICNLTKIQTWIQNQKKRTPVTVVVPECRVVRPQRIDETVISELSVSELETVM</sequence>
<evidence type="ECO:0000313" key="1">
    <source>
        <dbReference type="EMBL" id="EFP03438.1"/>
    </source>
</evidence>
<dbReference type="eggNOG" id="ENOG502TJWV">
    <property type="taxonomic scope" value="Eukaryota"/>
</dbReference>
<dbReference type="Proteomes" id="UP000008281">
    <property type="component" value="Unassembled WGS sequence"/>
</dbReference>
<dbReference type="OMA" id="FFTAYIF"/>
<keyword evidence="2" id="KW-1185">Reference proteome</keyword>
<dbReference type="EMBL" id="DS268449">
    <property type="protein sequence ID" value="EFP03438.1"/>
    <property type="molecule type" value="Genomic_DNA"/>
</dbReference>
<accession>E3MIZ2</accession>
<name>E3MIZ2_CAERE</name>
<gene>
    <name evidence="1" type="ORF">CRE_09506</name>
</gene>
<dbReference type="FunCoup" id="E3MIZ2">
    <property type="interactions" value="542"/>
</dbReference>
<dbReference type="AlphaFoldDB" id="E3MIZ2"/>